<proteinExistence type="predicted"/>
<evidence type="ECO:0000313" key="2">
    <source>
        <dbReference type="Proteomes" id="UP000712600"/>
    </source>
</evidence>
<organism evidence="1 2">
    <name type="scientific">Brassica cretica</name>
    <name type="common">Mustard</name>
    <dbReference type="NCBI Taxonomy" id="69181"/>
    <lineage>
        <taxon>Eukaryota</taxon>
        <taxon>Viridiplantae</taxon>
        <taxon>Streptophyta</taxon>
        <taxon>Embryophyta</taxon>
        <taxon>Tracheophyta</taxon>
        <taxon>Spermatophyta</taxon>
        <taxon>Magnoliopsida</taxon>
        <taxon>eudicotyledons</taxon>
        <taxon>Gunneridae</taxon>
        <taxon>Pentapetalae</taxon>
        <taxon>rosids</taxon>
        <taxon>malvids</taxon>
        <taxon>Brassicales</taxon>
        <taxon>Brassicaceae</taxon>
        <taxon>Brassiceae</taxon>
        <taxon>Brassica</taxon>
    </lineage>
</organism>
<accession>A0A8S9PMH1</accession>
<evidence type="ECO:0000313" key="1">
    <source>
        <dbReference type="EMBL" id="KAF3514127.1"/>
    </source>
</evidence>
<dbReference type="EMBL" id="QGKX02001521">
    <property type="protein sequence ID" value="KAF3514127.1"/>
    <property type="molecule type" value="Genomic_DNA"/>
</dbReference>
<dbReference type="Proteomes" id="UP000712600">
    <property type="component" value="Unassembled WGS sequence"/>
</dbReference>
<gene>
    <name evidence="1" type="ORF">F2Q69_00009023</name>
</gene>
<name>A0A8S9PMH1_BRACR</name>
<reference evidence="1" key="1">
    <citation type="submission" date="2019-12" db="EMBL/GenBank/DDBJ databases">
        <title>Genome sequencing and annotation of Brassica cretica.</title>
        <authorList>
            <person name="Studholme D.J."/>
            <person name="Sarris P."/>
        </authorList>
    </citation>
    <scope>NUCLEOTIDE SEQUENCE</scope>
    <source>
        <strain evidence="1">PFS-109/04</strain>
        <tissue evidence="1">Leaf</tissue>
    </source>
</reference>
<comment type="caution">
    <text evidence="1">The sequence shown here is derived from an EMBL/GenBank/DDBJ whole genome shotgun (WGS) entry which is preliminary data.</text>
</comment>
<protein>
    <submittedName>
        <fullName evidence="1">Uncharacterized protein</fullName>
    </submittedName>
</protein>
<dbReference type="AlphaFoldDB" id="A0A8S9PMH1"/>
<sequence>MDTEAVDMKVDTEVETVVAIDTDKYRVKETVDLGFDGSEEGFVLHQIEGFGEYPKRRQIYDCKIGVDLDVVRSIENVYRCLERGDIKE</sequence>